<evidence type="ECO:0000313" key="2">
    <source>
        <dbReference type="Proteomes" id="UP000035368"/>
    </source>
</evidence>
<dbReference type="Gene3D" id="3.40.1190.20">
    <property type="match status" value="1"/>
</dbReference>
<name>A0A0G3GUW8_9CORY</name>
<dbReference type="OrthoDB" id="9801219at2"/>
<dbReference type="EMBL" id="CP011541">
    <property type="protein sequence ID" value="AKK03328.1"/>
    <property type="molecule type" value="Genomic_DNA"/>
</dbReference>
<dbReference type="PATRIC" id="fig|1050174.4.peg.1488"/>
<dbReference type="RefSeq" id="WP_052843431.1">
    <property type="nucleotide sequence ID" value="NZ_CP011541.1"/>
</dbReference>
<dbReference type="Proteomes" id="UP000035368">
    <property type="component" value="Chromosome"/>
</dbReference>
<dbReference type="GO" id="GO:0003872">
    <property type="term" value="F:6-phosphofructokinase activity"/>
    <property type="evidence" value="ECO:0007669"/>
    <property type="project" value="TreeGrafter"/>
</dbReference>
<keyword evidence="2" id="KW-1185">Reference proteome</keyword>
<dbReference type="PANTHER" id="PTHR46566">
    <property type="entry name" value="1-PHOSPHOFRUCTOKINASE-RELATED"/>
    <property type="match status" value="1"/>
</dbReference>
<accession>A0A0G3GUW8</accession>
<dbReference type="AlphaFoldDB" id="A0A0G3GUW8"/>
<keyword evidence="1" id="KW-0418">Kinase</keyword>
<dbReference type="PANTHER" id="PTHR46566:SF2">
    <property type="entry name" value="ATP-DEPENDENT 6-PHOSPHOFRUCTOKINASE ISOZYME 2"/>
    <property type="match status" value="1"/>
</dbReference>
<dbReference type="KEGG" id="cei:CEPID_07385"/>
<evidence type="ECO:0000313" key="1">
    <source>
        <dbReference type="EMBL" id="AKK03328.1"/>
    </source>
</evidence>
<organism evidence="1 2">
    <name type="scientific">Corynebacterium epidermidicanis</name>
    <dbReference type="NCBI Taxonomy" id="1050174"/>
    <lineage>
        <taxon>Bacteria</taxon>
        <taxon>Bacillati</taxon>
        <taxon>Actinomycetota</taxon>
        <taxon>Actinomycetes</taxon>
        <taxon>Mycobacteriales</taxon>
        <taxon>Corynebacteriaceae</taxon>
        <taxon>Corynebacterium</taxon>
    </lineage>
</organism>
<reference evidence="1 2" key="1">
    <citation type="submission" date="2015-05" db="EMBL/GenBank/DDBJ databases">
        <title>Complete genome sequence of Corynebacterium epidermidicanis DSM 45586, isolated from the skin of a dog suffering from pruritus.</title>
        <authorList>
            <person name="Ruckert C."/>
            <person name="Albersmeier A."/>
            <person name="Winkler A."/>
            <person name="Tauch A."/>
        </authorList>
    </citation>
    <scope>NUCLEOTIDE SEQUENCE [LARGE SCALE GENOMIC DNA]</scope>
    <source>
        <strain evidence="1 2">DSM 45586</strain>
    </source>
</reference>
<sequence length="300" mass="32459">MIVTITPTPSLDRTAHSDGITHSDDYHQLTDVYIAPAGGGMNISRVLYLAGQETLAIVPAPDVSQYMRMVGMFGIPCDNIDVPGPIPVHFKVHTPSGQLLEFRDPPMPLDVAQLTMLRDHAVTHAENASWVVLAGQLPSVANSAWFVDVMRAIRLYHPGTKIAVATAGQALSAVLRQVFTTKPDVIALDAEHISINQDVREVVATLIDAEVQHILLCKRRNHFELISGGTSFEATIDSKGTDRLPWIDTALAGLLLVDPDHDPAGALRHSLAYANSPLATQADHAPTPDSLMLNLVRMKA</sequence>
<keyword evidence="1" id="KW-0808">Transferase</keyword>
<dbReference type="EC" id="2.7.1.56" evidence="1"/>
<gene>
    <name evidence="1" type="ORF">CEPID_07385</name>
</gene>
<dbReference type="STRING" id="1050174.CEPID_07385"/>
<proteinExistence type="predicted"/>
<dbReference type="InterPro" id="IPR029056">
    <property type="entry name" value="Ribokinase-like"/>
</dbReference>
<dbReference type="GO" id="GO:0005829">
    <property type="term" value="C:cytosol"/>
    <property type="evidence" value="ECO:0007669"/>
    <property type="project" value="TreeGrafter"/>
</dbReference>
<dbReference type="GO" id="GO:0008662">
    <property type="term" value="F:1-phosphofructokinase activity"/>
    <property type="evidence" value="ECO:0007669"/>
    <property type="project" value="UniProtKB-EC"/>
</dbReference>
<dbReference type="SUPFAM" id="SSF53613">
    <property type="entry name" value="Ribokinase-like"/>
    <property type="match status" value="1"/>
</dbReference>
<protein>
    <submittedName>
        <fullName evidence="1">Fructose-1-phosphate kinase/fructose-6-phosphate kinase</fullName>
        <ecNumber evidence="1">2.7.1.56</ecNumber>
    </submittedName>
</protein>